<dbReference type="EMBL" id="BAAAZI010000004">
    <property type="protein sequence ID" value="GAA4133608.1"/>
    <property type="molecule type" value="Genomic_DNA"/>
</dbReference>
<keyword evidence="5" id="KW-1185">Reference proteome</keyword>
<dbReference type="PANTHER" id="PTHR43022:SF1">
    <property type="entry name" value="PROTEIN SMF"/>
    <property type="match status" value="1"/>
</dbReference>
<dbReference type="Pfam" id="PF14520">
    <property type="entry name" value="HHH_5"/>
    <property type="match status" value="1"/>
</dbReference>
<comment type="caution">
    <text evidence="4">The sequence shown here is derived from an EMBL/GenBank/DDBJ whole genome shotgun (WGS) entry which is preliminary data.</text>
</comment>
<sequence>MNAIEQIAITKIKGVGPKSSRLLLAYFGSLEEVFKSKPAELKRIPGITRSVIDELVSGAHMRAAEAEYRYTQDHGIQLFWYEDDRYPRRLKNCDDAPMLLYSKGNLDLNKQRIVSVVGTRNATHYGRKLTEALLEGFSELDVIMVSGLAFGIDILAHRAAVEQKMGNVAVLGHGLDRIYPFDHRETAEKILENGRLLSEFPSGTMPDRVNFPMRNRIIAGLSDVTVVVEAANKGGALITAEIANSYNRDVCAFPGPVDQPYSVGCNELIRNNKAHLIRHAEDLIQLMQWDLNTASKKDAGTQLSLLADLNNDEERIFTYLKEVEHASIDELAIYCDWQQSKIALVLLEMEMKGIVQSLPGKIYKLP</sequence>
<feature type="domain" description="Smf/DprA SLOG" evidence="2">
    <location>
        <begin position="78"/>
        <end position="287"/>
    </location>
</feature>
<dbReference type="RefSeq" id="WP_344673178.1">
    <property type="nucleotide sequence ID" value="NZ_BAAAZI010000004.1"/>
</dbReference>
<evidence type="ECO:0000256" key="1">
    <source>
        <dbReference type="ARBA" id="ARBA00006525"/>
    </source>
</evidence>
<name>A0ABP7YDG8_9SPHI</name>
<dbReference type="SUPFAM" id="SSF47781">
    <property type="entry name" value="RuvA domain 2-like"/>
    <property type="match status" value="1"/>
</dbReference>
<dbReference type="Gene3D" id="1.10.10.10">
    <property type="entry name" value="Winged helix-like DNA-binding domain superfamily/Winged helix DNA-binding domain"/>
    <property type="match status" value="1"/>
</dbReference>
<reference evidence="5" key="1">
    <citation type="journal article" date="2019" name="Int. J. Syst. Evol. Microbiol.">
        <title>The Global Catalogue of Microorganisms (GCM) 10K type strain sequencing project: providing services to taxonomists for standard genome sequencing and annotation.</title>
        <authorList>
            <consortium name="The Broad Institute Genomics Platform"/>
            <consortium name="The Broad Institute Genome Sequencing Center for Infectious Disease"/>
            <person name="Wu L."/>
            <person name="Ma J."/>
        </authorList>
    </citation>
    <scope>NUCLEOTIDE SEQUENCE [LARGE SCALE GENOMIC DNA]</scope>
    <source>
        <strain evidence="5">JCM 16704</strain>
    </source>
</reference>
<dbReference type="InterPro" id="IPR057666">
    <property type="entry name" value="DrpA_SLOG"/>
</dbReference>
<dbReference type="InterPro" id="IPR010994">
    <property type="entry name" value="RuvA_2-like"/>
</dbReference>
<evidence type="ECO:0000259" key="3">
    <source>
        <dbReference type="Pfam" id="PF17782"/>
    </source>
</evidence>
<organism evidence="4 5">
    <name type="scientific">Sphingobacterium kyonggiense</name>
    <dbReference type="NCBI Taxonomy" id="714075"/>
    <lineage>
        <taxon>Bacteria</taxon>
        <taxon>Pseudomonadati</taxon>
        <taxon>Bacteroidota</taxon>
        <taxon>Sphingobacteriia</taxon>
        <taxon>Sphingobacteriales</taxon>
        <taxon>Sphingobacteriaceae</taxon>
        <taxon>Sphingobacterium</taxon>
    </lineage>
</organism>
<dbReference type="InterPro" id="IPR003488">
    <property type="entry name" value="DprA"/>
</dbReference>
<evidence type="ECO:0000259" key="2">
    <source>
        <dbReference type="Pfam" id="PF02481"/>
    </source>
</evidence>
<evidence type="ECO:0000313" key="5">
    <source>
        <dbReference type="Proteomes" id="UP001500101"/>
    </source>
</evidence>
<dbReference type="Pfam" id="PF17782">
    <property type="entry name" value="WHD_DprA"/>
    <property type="match status" value="1"/>
</dbReference>
<dbReference type="Pfam" id="PF02481">
    <property type="entry name" value="DNA_processg_A"/>
    <property type="match status" value="1"/>
</dbReference>
<comment type="similarity">
    <text evidence="1">Belongs to the DprA/Smf family.</text>
</comment>
<protein>
    <submittedName>
        <fullName evidence="4">DNA-processing protein DprA</fullName>
    </submittedName>
</protein>
<gene>
    <name evidence="4" type="primary">dprA</name>
    <name evidence="4" type="ORF">GCM10022216_05780</name>
</gene>
<dbReference type="NCBIfam" id="TIGR00732">
    <property type="entry name" value="dprA"/>
    <property type="match status" value="1"/>
</dbReference>
<dbReference type="Gene3D" id="3.40.50.450">
    <property type="match status" value="1"/>
</dbReference>
<evidence type="ECO:0000313" key="4">
    <source>
        <dbReference type="EMBL" id="GAA4133608.1"/>
    </source>
</evidence>
<dbReference type="InterPro" id="IPR036388">
    <property type="entry name" value="WH-like_DNA-bd_sf"/>
</dbReference>
<proteinExistence type="inferred from homology"/>
<dbReference type="Proteomes" id="UP001500101">
    <property type="component" value="Unassembled WGS sequence"/>
</dbReference>
<feature type="domain" description="DprA winged helix" evidence="3">
    <location>
        <begin position="307"/>
        <end position="361"/>
    </location>
</feature>
<dbReference type="SUPFAM" id="SSF102405">
    <property type="entry name" value="MCP/YpsA-like"/>
    <property type="match status" value="1"/>
</dbReference>
<accession>A0ABP7YDG8</accession>
<dbReference type="InterPro" id="IPR041614">
    <property type="entry name" value="DprA_WH"/>
</dbReference>
<dbReference type="PANTHER" id="PTHR43022">
    <property type="entry name" value="PROTEIN SMF"/>
    <property type="match status" value="1"/>
</dbReference>